<protein>
    <submittedName>
        <fullName evidence="1">Uncharacterized protein</fullName>
    </submittedName>
</protein>
<proteinExistence type="predicted"/>
<dbReference type="AlphaFoldDB" id="A0AA38X4T9"/>
<dbReference type="EMBL" id="JAPDRK010000013">
    <property type="protein sequence ID" value="KAJ9606795.1"/>
    <property type="molecule type" value="Genomic_DNA"/>
</dbReference>
<name>A0AA38X4T9_9EURO</name>
<accession>A0AA38X4T9</accession>
<dbReference type="Proteomes" id="UP001172673">
    <property type="component" value="Unassembled WGS sequence"/>
</dbReference>
<evidence type="ECO:0000313" key="1">
    <source>
        <dbReference type="EMBL" id="KAJ9606795.1"/>
    </source>
</evidence>
<reference evidence="1" key="1">
    <citation type="submission" date="2022-10" db="EMBL/GenBank/DDBJ databases">
        <title>Culturing micro-colonial fungi from biological soil crusts in the Mojave desert and describing Neophaeococcomyces mojavensis, and introducing the new genera and species Taxawa tesnikishii.</title>
        <authorList>
            <person name="Kurbessoian T."/>
            <person name="Stajich J.E."/>
        </authorList>
    </citation>
    <scope>NUCLEOTIDE SEQUENCE</scope>
    <source>
        <strain evidence="1">TK_41</strain>
    </source>
</reference>
<organism evidence="1 2">
    <name type="scientific">Cladophialophora chaetospira</name>
    <dbReference type="NCBI Taxonomy" id="386627"/>
    <lineage>
        <taxon>Eukaryota</taxon>
        <taxon>Fungi</taxon>
        <taxon>Dikarya</taxon>
        <taxon>Ascomycota</taxon>
        <taxon>Pezizomycotina</taxon>
        <taxon>Eurotiomycetes</taxon>
        <taxon>Chaetothyriomycetidae</taxon>
        <taxon>Chaetothyriales</taxon>
        <taxon>Herpotrichiellaceae</taxon>
        <taxon>Cladophialophora</taxon>
    </lineage>
</organism>
<keyword evidence="2" id="KW-1185">Reference proteome</keyword>
<sequence>MRFLRRYRLPAGANVSVPMTPLQRAQLQHDVLTSGWWTAERLRAVRTFMYRRALRTLQNRMTDGSLQVEDEDIQNLNIHLQEVDRIWDEWTVQEDAVLQVSSWSKPSLRLPKMKGILISSPQPLASRMCPIHIKVSEDAIRFDRFSRHLGNLRVVWTILDIEVDAEHDVLDICFVMSTAREVTRDYYLPPRTLFNRGSNPQRAGILMAVLAGGAHRKFMTDMLERQDAKKDGAIIHEAILDAISAGNATLLRYLLYLAIALAKQTRRCNDEGHEKSDVEVRPVANVPWIIARGLSESCNSCFESINSYDFFLRAIQVERMDSLTVLMEWLGVEEETETLEDIQNDLSVLLKRSIQTAAIRQASASKLQTKLKGKSICLCMLKPKLLATISHPGRYLNKH</sequence>
<comment type="caution">
    <text evidence="1">The sequence shown here is derived from an EMBL/GenBank/DDBJ whole genome shotgun (WGS) entry which is preliminary data.</text>
</comment>
<gene>
    <name evidence="1" type="ORF">H2200_008804</name>
</gene>
<evidence type="ECO:0000313" key="2">
    <source>
        <dbReference type="Proteomes" id="UP001172673"/>
    </source>
</evidence>